<feature type="region of interest" description="Disordered" evidence="1">
    <location>
        <begin position="438"/>
        <end position="511"/>
    </location>
</feature>
<name>A0ABY0HJS5_9PEZI</name>
<dbReference type="EMBL" id="QJNS01000028">
    <property type="protein sequence ID" value="RYO92381.1"/>
    <property type="molecule type" value="Genomic_DNA"/>
</dbReference>
<dbReference type="PANTHER" id="PTHR36847:SF1">
    <property type="entry name" value="AMIDOLIGASE ENZYME"/>
    <property type="match status" value="1"/>
</dbReference>
<proteinExistence type="predicted"/>
<evidence type="ECO:0000313" key="2">
    <source>
        <dbReference type="EMBL" id="RYO92381.1"/>
    </source>
</evidence>
<reference evidence="2 3" key="1">
    <citation type="submission" date="2018-06" db="EMBL/GenBank/DDBJ databases">
        <title>Complete Genomes of Monosporascus.</title>
        <authorList>
            <person name="Robinson A.J."/>
            <person name="Natvig D.O."/>
        </authorList>
    </citation>
    <scope>NUCLEOTIDE SEQUENCE [LARGE SCALE GENOMIC DNA]</scope>
    <source>
        <strain evidence="2 3">CBS 609.92</strain>
    </source>
</reference>
<evidence type="ECO:0000313" key="3">
    <source>
        <dbReference type="Proteomes" id="UP000294003"/>
    </source>
</evidence>
<evidence type="ECO:0008006" key="4">
    <source>
        <dbReference type="Google" id="ProtNLM"/>
    </source>
</evidence>
<gene>
    <name evidence="2" type="ORF">DL762_001661</name>
</gene>
<protein>
    <recommendedName>
        <fullName evidence="4">Amidoligase enzyme</fullName>
    </recommendedName>
</protein>
<keyword evidence="3" id="KW-1185">Reference proteome</keyword>
<evidence type="ECO:0000256" key="1">
    <source>
        <dbReference type="SAM" id="MobiDB-lite"/>
    </source>
</evidence>
<dbReference type="Pfam" id="PF12224">
    <property type="entry name" value="Amidoligase_2"/>
    <property type="match status" value="1"/>
</dbReference>
<dbReference type="InterPro" id="IPR022025">
    <property type="entry name" value="Amidoligase_2"/>
</dbReference>
<comment type="caution">
    <text evidence="2">The sequence shown here is derived from an EMBL/GenBank/DDBJ whole genome shotgun (WGS) entry which is preliminary data.</text>
</comment>
<sequence length="549" mass="61013">MEENTIPECLCEHETPEKYDDIIAAADDTSGGLTVGFELEVLFPTLHPDEFEPLGDFEDKFDRWLLHYLQCEMPDGNEFRTENDDVYYPPHDNVPRYDTWRLTKDGSLSYDNGNPSRGSSRLRYAWMSREITSEVLSAETDGNTNNSTTYAAKITSICGALRRVRVHLNKTTSVHVHVGRGDEAFSLRTIKKFVALLWLTDARLLALQHPSRHENEHCRPVTVESVLAAKSLEELRRENSALGGPGGDDDDVVEYLPKFGAENLVGAQLRRILGADGVEKLARLMECSGRTAVYERGSVGFTRFRPAGKTGGNTHTFEWRQMAGCLDPQAIIHWARVFIGYTNFARLSDAATYKTLITTIIQHGDTFTGLDLLEAIGLLPEASYFHQGVADYEQGDLDLFEGQIPTLTLTIAVEAQAETNTPSSKSVQRWVDEVAEVSAENGGSPVIPQKSPLRRSWETDSGYVEQPAPEIPLKSPLRGSRSGEPKGSPQGAVKQRSLPIPKGSEFQTSGRVKRLTAAMEKHENLSLRFHDLVGPMEDDHGRAPRIQSC</sequence>
<dbReference type="PANTHER" id="PTHR36847">
    <property type="entry name" value="AMIDOLIGASE ENZYME"/>
    <property type="match status" value="1"/>
</dbReference>
<dbReference type="Proteomes" id="UP000294003">
    <property type="component" value="Unassembled WGS sequence"/>
</dbReference>
<organism evidence="2 3">
    <name type="scientific">Monosporascus cannonballus</name>
    <dbReference type="NCBI Taxonomy" id="155416"/>
    <lineage>
        <taxon>Eukaryota</taxon>
        <taxon>Fungi</taxon>
        <taxon>Dikarya</taxon>
        <taxon>Ascomycota</taxon>
        <taxon>Pezizomycotina</taxon>
        <taxon>Sordariomycetes</taxon>
        <taxon>Xylariomycetidae</taxon>
        <taxon>Xylariales</taxon>
        <taxon>Xylariales incertae sedis</taxon>
        <taxon>Monosporascus</taxon>
    </lineage>
</organism>
<accession>A0ABY0HJS5</accession>